<dbReference type="Proteomes" id="UP000823388">
    <property type="component" value="Chromosome 7N"/>
</dbReference>
<feature type="transmembrane region" description="Helical" evidence="9">
    <location>
        <begin position="595"/>
        <end position="616"/>
    </location>
</feature>
<comment type="caution">
    <text evidence="11">The sequence shown here is derived from an EMBL/GenBank/DDBJ whole genome shotgun (WGS) entry which is preliminary data.</text>
</comment>
<keyword evidence="4 9" id="KW-0812">Transmembrane</keyword>
<feature type="transmembrane region" description="Helical" evidence="9">
    <location>
        <begin position="479"/>
        <end position="501"/>
    </location>
</feature>
<dbReference type="PANTHER" id="PTHR48042">
    <property type="entry name" value="ABC TRANSPORTER G FAMILY MEMBER 11"/>
    <property type="match status" value="1"/>
</dbReference>
<evidence type="ECO:0000256" key="4">
    <source>
        <dbReference type="ARBA" id="ARBA00022692"/>
    </source>
</evidence>
<keyword evidence="12" id="KW-1185">Reference proteome</keyword>
<dbReference type="OrthoDB" id="66620at2759"/>
<keyword evidence="6" id="KW-0067">ATP-binding</keyword>
<keyword evidence="3" id="KW-0813">Transport</keyword>
<feature type="domain" description="ABC transporter" evidence="10">
    <location>
        <begin position="30"/>
        <end position="274"/>
    </location>
</feature>
<dbReference type="Pfam" id="PF19055">
    <property type="entry name" value="ABC2_membrane_7"/>
    <property type="match status" value="1"/>
</dbReference>
<dbReference type="CDD" id="cd03213">
    <property type="entry name" value="ABCG_EPDR"/>
    <property type="match status" value="1"/>
</dbReference>
<evidence type="ECO:0000256" key="7">
    <source>
        <dbReference type="ARBA" id="ARBA00022989"/>
    </source>
</evidence>
<dbReference type="Pfam" id="PF01061">
    <property type="entry name" value="ABC2_membrane"/>
    <property type="match status" value="1"/>
</dbReference>
<evidence type="ECO:0000259" key="10">
    <source>
        <dbReference type="PROSITE" id="PS50893"/>
    </source>
</evidence>
<evidence type="ECO:0000256" key="6">
    <source>
        <dbReference type="ARBA" id="ARBA00022840"/>
    </source>
</evidence>
<dbReference type="InterPro" id="IPR017871">
    <property type="entry name" value="ABC_transporter-like_CS"/>
</dbReference>
<dbReference type="InterPro" id="IPR013525">
    <property type="entry name" value="ABC2_TM"/>
</dbReference>
<comment type="subcellular location">
    <subcellularLocation>
        <location evidence="1">Membrane</location>
        <topology evidence="1">Multi-pass membrane protein</topology>
    </subcellularLocation>
</comment>
<dbReference type="PROSITE" id="PS50893">
    <property type="entry name" value="ABC_TRANSPORTER_2"/>
    <property type="match status" value="1"/>
</dbReference>
<feature type="transmembrane region" description="Helical" evidence="9">
    <location>
        <begin position="366"/>
        <end position="389"/>
    </location>
</feature>
<dbReference type="GO" id="GO:0140359">
    <property type="term" value="F:ABC-type transporter activity"/>
    <property type="evidence" value="ECO:0007669"/>
    <property type="project" value="InterPro"/>
</dbReference>
<proteinExistence type="inferred from homology"/>
<dbReference type="InterPro" id="IPR027417">
    <property type="entry name" value="P-loop_NTPase"/>
</dbReference>
<comment type="similarity">
    <text evidence="2">Belongs to the ABC transporter superfamily. ABCG family. Eye pigment precursor importer (TC 3.A.1.204) subfamily.</text>
</comment>
<evidence type="ECO:0000313" key="11">
    <source>
        <dbReference type="EMBL" id="KAG2565184.1"/>
    </source>
</evidence>
<accession>A0A8T0Q4F7</accession>
<evidence type="ECO:0000256" key="3">
    <source>
        <dbReference type="ARBA" id="ARBA00022448"/>
    </source>
</evidence>
<evidence type="ECO:0000256" key="2">
    <source>
        <dbReference type="ARBA" id="ARBA00005814"/>
    </source>
</evidence>
<dbReference type="InterPro" id="IPR052215">
    <property type="entry name" value="Plant_ABCG"/>
</dbReference>
<protein>
    <recommendedName>
        <fullName evidence="10">ABC transporter domain-containing protein</fullName>
    </recommendedName>
</protein>
<sequence length="633" mass="69604">MLRRWTPTPCPTTPLNVGGEHGTAGHGVFLTWRDVSVSAIDETRRHKQILDRITGCARPGQVLALMGASGSGKTTLLDTLSGRLGVDMNGTGDILINGQRKRLSYGTSAYVTQENTLMTTLTVREAIHYSAQLQLPGSMPLAKKLARADRAIREMGLAAVACSRIGGRVCKGISGGERKRVSICMELLASPRLLFLDEPTSGLDSAAAYHVMAHIARLARTTGTTVVAAIHQPSTEVFDLFNGLCLLANGRMVYFGPTPEAAEFFTSNGFPCPLRRNPSDHYLRIINKDFDEEIKSGSSLKSPSAAEAIETLVTSFRSLHNLATNIQIMGTENDVLPLIKERQAGLFTKLLVLIKRSSVNMHRDIAYYWLRFSIFNCVCFCIGSIFYNIGDTSMGSIQARISLIMCITTILTMTSLGGFPSFAEDMKVFRKERLNGHYGATAFVISNTLSSAPFLGLMCIIPGAIIYYMTGLQRGMDHFIYFVAVLWASTMLVEGLIMMVAAMVPDIILGVALGAGIQALLLLSCGFFRFPDDLPKPVWKYPMYFISYHKYGMHGLYKNEFLGLAFGDQLNPNGPLTEGDHVLKKLQVEMGYSKWVDLAILCAMVIIYRAAFLAMIKLTEMRGPIIKCQCMKI</sequence>
<evidence type="ECO:0000313" key="12">
    <source>
        <dbReference type="Proteomes" id="UP000823388"/>
    </source>
</evidence>
<dbReference type="GO" id="GO:0016020">
    <property type="term" value="C:membrane"/>
    <property type="evidence" value="ECO:0007669"/>
    <property type="project" value="UniProtKB-SubCell"/>
</dbReference>
<dbReference type="PROSITE" id="PS00211">
    <property type="entry name" value="ABC_TRANSPORTER_1"/>
    <property type="match status" value="1"/>
</dbReference>
<evidence type="ECO:0000256" key="5">
    <source>
        <dbReference type="ARBA" id="ARBA00022741"/>
    </source>
</evidence>
<keyword evidence="5" id="KW-0547">Nucleotide-binding</keyword>
<organism evidence="11 12">
    <name type="scientific">Panicum virgatum</name>
    <name type="common">Blackwell switchgrass</name>
    <dbReference type="NCBI Taxonomy" id="38727"/>
    <lineage>
        <taxon>Eukaryota</taxon>
        <taxon>Viridiplantae</taxon>
        <taxon>Streptophyta</taxon>
        <taxon>Embryophyta</taxon>
        <taxon>Tracheophyta</taxon>
        <taxon>Spermatophyta</taxon>
        <taxon>Magnoliopsida</taxon>
        <taxon>Liliopsida</taxon>
        <taxon>Poales</taxon>
        <taxon>Poaceae</taxon>
        <taxon>PACMAD clade</taxon>
        <taxon>Panicoideae</taxon>
        <taxon>Panicodae</taxon>
        <taxon>Paniceae</taxon>
        <taxon>Panicinae</taxon>
        <taxon>Panicum</taxon>
        <taxon>Panicum sect. Hiantes</taxon>
    </lineage>
</organism>
<keyword evidence="8 9" id="KW-0472">Membrane</keyword>
<keyword evidence="7 9" id="KW-1133">Transmembrane helix</keyword>
<dbReference type="GO" id="GO:0005524">
    <property type="term" value="F:ATP binding"/>
    <property type="evidence" value="ECO:0007669"/>
    <property type="project" value="UniProtKB-KW"/>
</dbReference>
<dbReference type="InterPro" id="IPR003439">
    <property type="entry name" value="ABC_transporter-like_ATP-bd"/>
</dbReference>
<gene>
    <name evidence="11" type="ORF">PVAP13_7NG014051</name>
</gene>
<feature type="transmembrane region" description="Helical" evidence="9">
    <location>
        <begin position="401"/>
        <end position="423"/>
    </location>
</feature>
<dbReference type="EMBL" id="CM029050">
    <property type="protein sequence ID" value="KAG2565184.1"/>
    <property type="molecule type" value="Genomic_DNA"/>
</dbReference>
<name>A0A8T0Q4F7_PANVG</name>
<dbReference type="InterPro" id="IPR003593">
    <property type="entry name" value="AAA+_ATPase"/>
</dbReference>
<dbReference type="PANTHER" id="PTHR48042:SF13">
    <property type="entry name" value="OS07G0288700 PROTEIN"/>
    <property type="match status" value="1"/>
</dbReference>
<reference evidence="11" key="1">
    <citation type="submission" date="2020-05" db="EMBL/GenBank/DDBJ databases">
        <title>WGS assembly of Panicum virgatum.</title>
        <authorList>
            <person name="Lovell J.T."/>
            <person name="Jenkins J."/>
            <person name="Shu S."/>
            <person name="Juenger T.E."/>
            <person name="Schmutz J."/>
        </authorList>
    </citation>
    <scope>NUCLEOTIDE SEQUENCE</scope>
    <source>
        <strain evidence="11">AP13</strain>
    </source>
</reference>
<evidence type="ECO:0000256" key="9">
    <source>
        <dbReference type="SAM" id="Phobius"/>
    </source>
</evidence>
<feature type="transmembrane region" description="Helical" evidence="9">
    <location>
        <begin position="443"/>
        <end position="467"/>
    </location>
</feature>
<dbReference type="SMART" id="SM00382">
    <property type="entry name" value="AAA"/>
    <property type="match status" value="1"/>
</dbReference>
<dbReference type="SUPFAM" id="SSF52540">
    <property type="entry name" value="P-loop containing nucleoside triphosphate hydrolases"/>
    <property type="match status" value="1"/>
</dbReference>
<dbReference type="Gene3D" id="3.40.50.300">
    <property type="entry name" value="P-loop containing nucleotide triphosphate hydrolases"/>
    <property type="match status" value="1"/>
</dbReference>
<dbReference type="Pfam" id="PF00005">
    <property type="entry name" value="ABC_tran"/>
    <property type="match status" value="1"/>
</dbReference>
<dbReference type="GO" id="GO:0016887">
    <property type="term" value="F:ATP hydrolysis activity"/>
    <property type="evidence" value="ECO:0007669"/>
    <property type="project" value="InterPro"/>
</dbReference>
<dbReference type="AlphaFoldDB" id="A0A8T0Q4F7"/>
<evidence type="ECO:0000256" key="1">
    <source>
        <dbReference type="ARBA" id="ARBA00004141"/>
    </source>
</evidence>
<feature type="transmembrane region" description="Helical" evidence="9">
    <location>
        <begin position="507"/>
        <end position="530"/>
    </location>
</feature>
<evidence type="ECO:0000256" key="8">
    <source>
        <dbReference type="ARBA" id="ARBA00023136"/>
    </source>
</evidence>
<dbReference type="InterPro" id="IPR043926">
    <property type="entry name" value="ABCG_dom"/>
</dbReference>